<evidence type="ECO:0000313" key="16">
    <source>
        <dbReference type="Proteomes" id="UP000002051"/>
    </source>
</evidence>
<dbReference type="Gene3D" id="1.10.10.10">
    <property type="entry name" value="Winged helix-like DNA-binding domain superfamily/Winged helix DNA-binding domain"/>
    <property type="match status" value="1"/>
</dbReference>
<feature type="coiled-coil region" evidence="10">
    <location>
        <begin position="241"/>
        <end position="275"/>
    </location>
</feature>
<dbReference type="PROSITE" id="PS51504">
    <property type="entry name" value="H15"/>
    <property type="match status" value="1"/>
</dbReference>
<keyword evidence="16" id="KW-1185">Reference proteome</keyword>
<gene>
    <name evidence="15" type="primary">11434948</name>
    <name evidence="14" type="ordered locus">MTR_5g015340</name>
</gene>
<dbReference type="InterPro" id="IPR001005">
    <property type="entry name" value="SANT/Myb"/>
</dbReference>
<dbReference type="OrthoDB" id="608866at2759"/>
<reference evidence="15" key="3">
    <citation type="submission" date="2015-04" db="UniProtKB">
        <authorList>
            <consortium name="EnsemblPlants"/>
        </authorList>
    </citation>
    <scope>IDENTIFICATION</scope>
    <source>
        <strain evidence="15">cv. Jemalong A17</strain>
    </source>
</reference>
<dbReference type="InterPro" id="IPR036388">
    <property type="entry name" value="WH-like_DNA-bd_sf"/>
</dbReference>
<sequence length="394" mass="43219">MGAPKQKWTAEEEAALKAGVVKYGAGKWRTILTDPDFSTILRMRSNVDLKDKWRNINVTAIWGSRQKAKLALKKSLPPPKNENNHHPTSTAIVQYNPEVAAPKPLSVSGGMSTSKEQISRLDSLIFDSIVKLKEPKGSDIAAIAAYIEDQYRSPPNLIKLLSTKLKHMVASGKLVKVNHKYRIATNSTKTSEKRRCSSLLLLEGRPKDSPKAEKTDANVLSKSQIDVELLKMRGVTAQEVAAAAAKAVAEAEAAIAEAETAAREAETAEAEAEAARVFAKAATKALKCRRLNIWVVHGLVYRRIELNYKNSWRNPNQTLIAAPESNQTGSVLRLTMGTYLIQCGTPHIKTEHPECDPIAGTYLIQCGTPHVKTEHLERDLSGPIATVFASSWLT</sequence>
<dbReference type="SUPFAM" id="SSF46785">
    <property type="entry name" value="Winged helix' DNA-binding domain"/>
    <property type="match status" value="1"/>
</dbReference>
<dbReference type="Pfam" id="PF00538">
    <property type="entry name" value="Linker_histone"/>
    <property type="match status" value="1"/>
</dbReference>
<dbReference type="InterPro" id="IPR017930">
    <property type="entry name" value="Myb_dom"/>
</dbReference>
<dbReference type="STRING" id="3880.G7K2G9"/>
<dbReference type="PANTHER" id="PTHR46267:SF11">
    <property type="entry name" value="TELOMERE REPEAT-BINDING FACTOR 2"/>
    <property type="match status" value="1"/>
</dbReference>
<dbReference type="GO" id="GO:0003691">
    <property type="term" value="F:double-stranded telomeric DNA binding"/>
    <property type="evidence" value="ECO:0007669"/>
    <property type="project" value="InterPro"/>
</dbReference>
<reference evidence="14 16" key="1">
    <citation type="journal article" date="2011" name="Nature">
        <title>The Medicago genome provides insight into the evolution of rhizobial symbioses.</title>
        <authorList>
            <person name="Young N.D."/>
            <person name="Debelle F."/>
            <person name="Oldroyd G.E."/>
            <person name="Geurts R."/>
            <person name="Cannon S.B."/>
            <person name="Udvardi M.K."/>
            <person name="Benedito V.A."/>
            <person name="Mayer K.F."/>
            <person name="Gouzy J."/>
            <person name="Schoof H."/>
            <person name="Van de Peer Y."/>
            <person name="Proost S."/>
            <person name="Cook D.R."/>
            <person name="Meyers B.C."/>
            <person name="Spannagl M."/>
            <person name="Cheung F."/>
            <person name="De Mita S."/>
            <person name="Krishnakumar V."/>
            <person name="Gundlach H."/>
            <person name="Zhou S."/>
            <person name="Mudge J."/>
            <person name="Bharti A.K."/>
            <person name="Murray J.D."/>
            <person name="Naoumkina M.A."/>
            <person name="Rosen B."/>
            <person name="Silverstein K.A."/>
            <person name="Tang H."/>
            <person name="Rombauts S."/>
            <person name="Zhao P.X."/>
            <person name="Zhou P."/>
            <person name="Barbe V."/>
            <person name="Bardou P."/>
            <person name="Bechner M."/>
            <person name="Bellec A."/>
            <person name="Berger A."/>
            <person name="Berges H."/>
            <person name="Bidwell S."/>
            <person name="Bisseling T."/>
            <person name="Choisne N."/>
            <person name="Couloux A."/>
            <person name="Denny R."/>
            <person name="Deshpande S."/>
            <person name="Dai X."/>
            <person name="Doyle J.J."/>
            <person name="Dudez A.M."/>
            <person name="Farmer A.D."/>
            <person name="Fouteau S."/>
            <person name="Franken C."/>
            <person name="Gibelin C."/>
            <person name="Gish J."/>
            <person name="Goldstein S."/>
            <person name="Gonzalez A.J."/>
            <person name="Green P.J."/>
            <person name="Hallab A."/>
            <person name="Hartog M."/>
            <person name="Hua A."/>
            <person name="Humphray S.J."/>
            <person name="Jeong D.H."/>
            <person name="Jing Y."/>
            <person name="Jocker A."/>
            <person name="Kenton S.M."/>
            <person name="Kim D.J."/>
            <person name="Klee K."/>
            <person name="Lai H."/>
            <person name="Lang C."/>
            <person name="Lin S."/>
            <person name="Macmil S.L."/>
            <person name="Magdelenat G."/>
            <person name="Matthews L."/>
            <person name="McCorrison J."/>
            <person name="Monaghan E.L."/>
            <person name="Mun J.H."/>
            <person name="Najar F.Z."/>
            <person name="Nicholson C."/>
            <person name="Noirot C."/>
            <person name="O'Bleness M."/>
            <person name="Paule C.R."/>
            <person name="Poulain J."/>
            <person name="Prion F."/>
            <person name="Qin B."/>
            <person name="Qu C."/>
            <person name="Retzel E.F."/>
            <person name="Riddle C."/>
            <person name="Sallet E."/>
            <person name="Samain S."/>
            <person name="Samson N."/>
            <person name="Sanders I."/>
            <person name="Saurat O."/>
            <person name="Scarpelli C."/>
            <person name="Schiex T."/>
            <person name="Segurens B."/>
            <person name="Severin A.J."/>
            <person name="Sherrier D.J."/>
            <person name="Shi R."/>
            <person name="Sims S."/>
            <person name="Singer S.R."/>
            <person name="Sinharoy S."/>
            <person name="Sterck L."/>
            <person name="Viollet A."/>
            <person name="Wang B.B."/>
            <person name="Wang K."/>
            <person name="Wang M."/>
            <person name="Wang X."/>
            <person name="Warfsmann J."/>
            <person name="Weissenbach J."/>
            <person name="White D.D."/>
            <person name="White J.D."/>
            <person name="Wiley G.B."/>
            <person name="Wincker P."/>
            <person name="Xing Y."/>
            <person name="Yang L."/>
            <person name="Yao Z."/>
            <person name="Ying F."/>
            <person name="Zhai J."/>
            <person name="Zhou L."/>
            <person name="Zuber A."/>
            <person name="Denarie J."/>
            <person name="Dixon R.A."/>
            <person name="May G.D."/>
            <person name="Schwartz D.C."/>
            <person name="Rogers J."/>
            <person name="Quetier F."/>
            <person name="Town C.D."/>
            <person name="Roe B.A."/>
        </authorList>
    </citation>
    <scope>NUCLEOTIDE SEQUENCE [LARGE SCALE GENOMIC DNA]</scope>
    <source>
        <strain evidence="14">A17</strain>
        <strain evidence="15 16">cv. Jemalong A17</strain>
    </source>
</reference>
<dbReference type="Pfam" id="PF00249">
    <property type="entry name" value="Myb_DNA-binding"/>
    <property type="match status" value="1"/>
</dbReference>
<keyword evidence="4" id="KW-0805">Transcription regulation</keyword>
<name>G7K2G9_MEDTR</name>
<dbReference type="EMBL" id="CM001221">
    <property type="protein sequence ID" value="AES94520.2"/>
    <property type="molecule type" value="Genomic_DNA"/>
</dbReference>
<keyword evidence="7" id="KW-0804">Transcription</keyword>
<dbReference type="HOGENOM" id="CLU_047477_0_0_1"/>
<evidence type="ECO:0000256" key="3">
    <source>
        <dbReference type="ARBA" id="ARBA00022454"/>
    </source>
</evidence>
<evidence type="ECO:0000256" key="4">
    <source>
        <dbReference type="ARBA" id="ARBA00023015"/>
    </source>
</evidence>
<dbReference type="InterPro" id="IPR009057">
    <property type="entry name" value="Homeodomain-like_sf"/>
</dbReference>
<proteinExistence type="predicted"/>
<keyword evidence="8" id="KW-0539">Nucleus</keyword>
<keyword evidence="6" id="KW-0238">DNA-binding</keyword>
<dbReference type="InterPro" id="IPR036390">
    <property type="entry name" value="WH_DNA-bd_sf"/>
</dbReference>
<evidence type="ECO:0000259" key="13">
    <source>
        <dbReference type="PROSITE" id="PS51504"/>
    </source>
</evidence>
<evidence type="ECO:0000256" key="5">
    <source>
        <dbReference type="ARBA" id="ARBA00023054"/>
    </source>
</evidence>
<evidence type="ECO:0000313" key="15">
    <source>
        <dbReference type="EnsemblPlants" id="AES94520"/>
    </source>
</evidence>
<dbReference type="GO" id="GO:0000786">
    <property type="term" value="C:nucleosome"/>
    <property type="evidence" value="ECO:0007669"/>
    <property type="project" value="InterPro"/>
</dbReference>
<evidence type="ECO:0000256" key="2">
    <source>
        <dbReference type="ARBA" id="ARBA00004604"/>
    </source>
</evidence>
<dbReference type="ExpressionAtlas" id="G7K2G9">
    <property type="expression patterns" value="differential"/>
</dbReference>
<dbReference type="InterPro" id="IPR005818">
    <property type="entry name" value="Histone_H1/H5_H15"/>
</dbReference>
<reference evidence="14 16" key="2">
    <citation type="journal article" date="2014" name="BMC Genomics">
        <title>An improved genome release (version Mt4.0) for the model legume Medicago truncatula.</title>
        <authorList>
            <person name="Tang H."/>
            <person name="Krishnakumar V."/>
            <person name="Bidwell S."/>
            <person name="Rosen B."/>
            <person name="Chan A."/>
            <person name="Zhou S."/>
            <person name="Gentzbittel L."/>
            <person name="Childs K.L."/>
            <person name="Yandell M."/>
            <person name="Gundlach H."/>
            <person name="Mayer K.F."/>
            <person name="Schwartz D.C."/>
            <person name="Town C.D."/>
        </authorList>
    </citation>
    <scope>GENOME REANNOTATION</scope>
    <source>
        <strain evidence="15 16">cv. Jemalong A17</strain>
    </source>
</reference>
<evidence type="ECO:0000256" key="9">
    <source>
        <dbReference type="ARBA" id="ARBA00032813"/>
    </source>
</evidence>
<protein>
    <recommendedName>
        <fullName evidence="9">MYB transcription factor</fullName>
    </recommendedName>
</protein>
<feature type="domain" description="HTH myb-type" evidence="12">
    <location>
        <begin position="1"/>
        <end position="61"/>
    </location>
</feature>
<evidence type="ECO:0000256" key="1">
    <source>
        <dbReference type="ARBA" id="ARBA00004286"/>
    </source>
</evidence>
<dbReference type="PROSITE" id="PS51294">
    <property type="entry name" value="HTH_MYB"/>
    <property type="match status" value="1"/>
</dbReference>
<dbReference type="SMART" id="SM00717">
    <property type="entry name" value="SANT"/>
    <property type="match status" value="1"/>
</dbReference>
<dbReference type="SMART" id="SM00526">
    <property type="entry name" value="H15"/>
    <property type="match status" value="1"/>
</dbReference>
<feature type="domain" description="Myb-like" evidence="11">
    <location>
        <begin position="5"/>
        <end position="57"/>
    </location>
</feature>
<keyword evidence="3" id="KW-0158">Chromosome</keyword>
<comment type="subcellular location">
    <subcellularLocation>
        <location evidence="1">Chromosome</location>
    </subcellularLocation>
    <subcellularLocation>
        <location evidence="2">Nucleus</location>
        <location evidence="2">Nucleolus</location>
    </subcellularLocation>
</comment>
<organism evidence="14 16">
    <name type="scientific">Medicago truncatula</name>
    <name type="common">Barrel medic</name>
    <name type="synonym">Medicago tribuloides</name>
    <dbReference type="NCBI Taxonomy" id="3880"/>
    <lineage>
        <taxon>Eukaryota</taxon>
        <taxon>Viridiplantae</taxon>
        <taxon>Streptophyta</taxon>
        <taxon>Embryophyta</taxon>
        <taxon>Tracheophyta</taxon>
        <taxon>Spermatophyta</taxon>
        <taxon>Magnoliopsida</taxon>
        <taxon>eudicotyledons</taxon>
        <taxon>Gunneridae</taxon>
        <taxon>Pentapetalae</taxon>
        <taxon>rosids</taxon>
        <taxon>fabids</taxon>
        <taxon>Fabales</taxon>
        <taxon>Fabaceae</taxon>
        <taxon>Papilionoideae</taxon>
        <taxon>50 kb inversion clade</taxon>
        <taxon>NPAAA clade</taxon>
        <taxon>Hologalegina</taxon>
        <taxon>IRL clade</taxon>
        <taxon>Trifolieae</taxon>
        <taxon>Medicago</taxon>
    </lineage>
</organism>
<dbReference type="CDD" id="cd11660">
    <property type="entry name" value="SANT_TRF"/>
    <property type="match status" value="1"/>
</dbReference>
<dbReference type="EnsemblPlants" id="AES94520">
    <property type="protein sequence ID" value="AES94520"/>
    <property type="gene ID" value="MTR_5g015340"/>
</dbReference>
<evidence type="ECO:0000256" key="8">
    <source>
        <dbReference type="ARBA" id="ARBA00023242"/>
    </source>
</evidence>
<dbReference type="GO" id="GO:0005730">
    <property type="term" value="C:nucleolus"/>
    <property type="evidence" value="ECO:0007669"/>
    <property type="project" value="UniProtKB-SubCell"/>
</dbReference>
<dbReference type="PANTHER" id="PTHR46267">
    <property type="entry name" value="SINGLE MYB HISTONE 4"/>
    <property type="match status" value="1"/>
</dbReference>
<keyword evidence="5 10" id="KW-0175">Coiled coil</keyword>
<accession>G7K2G9</accession>
<dbReference type="Gene3D" id="1.10.10.60">
    <property type="entry name" value="Homeodomain-like"/>
    <property type="match status" value="1"/>
</dbReference>
<evidence type="ECO:0000256" key="6">
    <source>
        <dbReference type="ARBA" id="ARBA00023125"/>
    </source>
</evidence>
<dbReference type="GO" id="GO:0006334">
    <property type="term" value="P:nucleosome assembly"/>
    <property type="evidence" value="ECO:0007669"/>
    <property type="project" value="InterPro"/>
</dbReference>
<dbReference type="SUPFAM" id="SSF46689">
    <property type="entry name" value="Homeodomain-like"/>
    <property type="match status" value="1"/>
</dbReference>
<dbReference type="InterPro" id="IPR044597">
    <property type="entry name" value="SMH1-6"/>
</dbReference>
<evidence type="ECO:0000313" key="14">
    <source>
        <dbReference type="EMBL" id="AES94520.2"/>
    </source>
</evidence>
<evidence type="ECO:0000259" key="11">
    <source>
        <dbReference type="PROSITE" id="PS50090"/>
    </source>
</evidence>
<dbReference type="FunFam" id="1.10.10.60:FF:000168">
    <property type="entry name" value="Telomere repeat-binding factor 1"/>
    <property type="match status" value="1"/>
</dbReference>
<dbReference type="PROSITE" id="PS50090">
    <property type="entry name" value="MYB_LIKE"/>
    <property type="match status" value="1"/>
</dbReference>
<evidence type="ECO:0000256" key="7">
    <source>
        <dbReference type="ARBA" id="ARBA00023163"/>
    </source>
</evidence>
<dbReference type="Proteomes" id="UP000002051">
    <property type="component" value="Chromosome 5"/>
</dbReference>
<evidence type="ECO:0000259" key="12">
    <source>
        <dbReference type="PROSITE" id="PS51294"/>
    </source>
</evidence>
<feature type="domain" description="H15" evidence="13">
    <location>
        <begin position="117"/>
        <end position="185"/>
    </location>
</feature>
<dbReference type="AlphaFoldDB" id="G7K2G9"/>
<evidence type="ECO:0000256" key="10">
    <source>
        <dbReference type="SAM" id="Coils"/>
    </source>
</evidence>
<accession>A0A0C3XBY5</accession>